<feature type="compositionally biased region" description="Basic and acidic residues" evidence="1">
    <location>
        <begin position="34"/>
        <end position="44"/>
    </location>
</feature>
<evidence type="ECO:0000313" key="3">
    <source>
        <dbReference type="Proteomes" id="UP001595704"/>
    </source>
</evidence>
<evidence type="ECO:0000313" key="2">
    <source>
        <dbReference type="EMBL" id="MFC3636461.1"/>
    </source>
</evidence>
<feature type="region of interest" description="Disordered" evidence="1">
    <location>
        <begin position="1"/>
        <end position="44"/>
    </location>
</feature>
<sequence>MTCAGNAPRNGLVPGNAPGMGRAGGAAGQSPDAHQADGEAWRRNGEIVPVNTRVQTGKIRAAIPGETRVFTASFMAQNPGLIAKSLKKCLFAATVRKLITLKRCGDCISPCLIPAAF</sequence>
<dbReference type="EMBL" id="JBHRYC010000023">
    <property type="protein sequence ID" value="MFC3636461.1"/>
    <property type="molecule type" value="Genomic_DNA"/>
</dbReference>
<gene>
    <name evidence="2" type="ORF">ACFONL_03550</name>
</gene>
<dbReference type="Proteomes" id="UP001595704">
    <property type="component" value="Unassembled WGS sequence"/>
</dbReference>
<protein>
    <submittedName>
        <fullName evidence="2">Uncharacterized protein</fullName>
    </submittedName>
</protein>
<comment type="caution">
    <text evidence="2">The sequence shown here is derived from an EMBL/GenBank/DDBJ whole genome shotgun (WGS) entry which is preliminary data.</text>
</comment>
<reference evidence="3" key="1">
    <citation type="journal article" date="2019" name="Int. J. Syst. Evol. Microbiol.">
        <title>The Global Catalogue of Microorganisms (GCM) 10K type strain sequencing project: providing services to taxonomists for standard genome sequencing and annotation.</title>
        <authorList>
            <consortium name="The Broad Institute Genomics Platform"/>
            <consortium name="The Broad Institute Genome Sequencing Center for Infectious Disease"/>
            <person name="Wu L."/>
            <person name="Ma J."/>
        </authorList>
    </citation>
    <scope>NUCLEOTIDE SEQUENCE [LARGE SCALE GENOMIC DNA]</scope>
    <source>
        <strain evidence="3">KCTC 42282</strain>
    </source>
</reference>
<name>A0ABV7UD91_9HYPH</name>
<proteinExistence type="predicted"/>
<accession>A0ABV7UD91</accession>
<organism evidence="2 3">
    <name type="scientific">Camelimonas fluminis</name>
    <dbReference type="NCBI Taxonomy" id="1576911"/>
    <lineage>
        <taxon>Bacteria</taxon>
        <taxon>Pseudomonadati</taxon>
        <taxon>Pseudomonadota</taxon>
        <taxon>Alphaproteobacteria</taxon>
        <taxon>Hyphomicrobiales</taxon>
        <taxon>Chelatococcaceae</taxon>
        <taxon>Camelimonas</taxon>
    </lineage>
</organism>
<keyword evidence="3" id="KW-1185">Reference proteome</keyword>
<dbReference type="RefSeq" id="WP_191317466.1">
    <property type="nucleotide sequence ID" value="NZ_BNCG01000001.1"/>
</dbReference>
<evidence type="ECO:0000256" key="1">
    <source>
        <dbReference type="SAM" id="MobiDB-lite"/>
    </source>
</evidence>